<sequence>MEVLGAVAAGAQLCGILFKAIDSTARLRDTLRHMPAQYKSWDNELAILEETISFINDSPSLHTESVRRLVDIITNKIEGLTTFCKEYSPPSQARFLTKLLWVPRARSIESRILQSFESLEHDKTTLILLISLSNGSISIENFRQAIMGIQEKSSSQSSIVSRHGLQGLFSHPSI</sequence>
<comment type="caution">
    <text evidence="1">The sequence shown here is derived from an EMBL/GenBank/DDBJ whole genome shotgun (WGS) entry which is preliminary data.</text>
</comment>
<proteinExistence type="predicted"/>
<protein>
    <submittedName>
        <fullName evidence="1">Uncharacterized protein</fullName>
    </submittedName>
</protein>
<dbReference type="AlphaFoldDB" id="A0AAN7USW5"/>
<dbReference type="Proteomes" id="UP001305414">
    <property type="component" value="Unassembled WGS sequence"/>
</dbReference>
<dbReference type="EMBL" id="JAWHQM010000030">
    <property type="protein sequence ID" value="KAK5633234.1"/>
    <property type="molecule type" value="Genomic_DNA"/>
</dbReference>
<name>A0AAN7USW5_9PEZI</name>
<keyword evidence="2" id="KW-1185">Reference proteome</keyword>
<gene>
    <name evidence="1" type="ORF">RRF57_008948</name>
</gene>
<reference evidence="1 2" key="1">
    <citation type="submission" date="2023-10" db="EMBL/GenBank/DDBJ databases">
        <title>Draft genome sequence of Xylaria bambusicola isolate GMP-LS, the root and basal stem rot pathogen of sugarcane in Indonesia.</title>
        <authorList>
            <person name="Selvaraj P."/>
            <person name="Muralishankar V."/>
            <person name="Muruganantham S."/>
            <person name="Sp S."/>
            <person name="Haryani S."/>
            <person name="Lau K.J.X."/>
            <person name="Naqvi N.I."/>
        </authorList>
    </citation>
    <scope>NUCLEOTIDE SEQUENCE [LARGE SCALE GENOMIC DNA]</scope>
    <source>
        <strain evidence="1">GMP-LS</strain>
    </source>
</reference>
<evidence type="ECO:0000313" key="1">
    <source>
        <dbReference type="EMBL" id="KAK5633234.1"/>
    </source>
</evidence>
<organism evidence="1 2">
    <name type="scientific">Xylaria bambusicola</name>
    <dbReference type="NCBI Taxonomy" id="326684"/>
    <lineage>
        <taxon>Eukaryota</taxon>
        <taxon>Fungi</taxon>
        <taxon>Dikarya</taxon>
        <taxon>Ascomycota</taxon>
        <taxon>Pezizomycotina</taxon>
        <taxon>Sordariomycetes</taxon>
        <taxon>Xylariomycetidae</taxon>
        <taxon>Xylariales</taxon>
        <taxon>Xylariaceae</taxon>
        <taxon>Xylaria</taxon>
    </lineage>
</organism>
<accession>A0AAN7USW5</accession>
<evidence type="ECO:0000313" key="2">
    <source>
        <dbReference type="Proteomes" id="UP001305414"/>
    </source>
</evidence>